<comment type="caution">
    <text evidence="16">The sequence shown here is derived from an EMBL/GenBank/DDBJ whole genome shotgun (WGS) entry which is preliminary data.</text>
</comment>
<evidence type="ECO:0000259" key="15">
    <source>
        <dbReference type="SMART" id="SM00478"/>
    </source>
</evidence>
<dbReference type="GO" id="GO:0051539">
    <property type="term" value="F:4 iron, 4 sulfur cluster binding"/>
    <property type="evidence" value="ECO:0007669"/>
    <property type="project" value="UniProtKB-UniRule"/>
</dbReference>
<comment type="cofactor">
    <cofactor evidence="14">
        <name>[4Fe-4S] cluster</name>
        <dbReference type="ChEBI" id="CHEBI:49883"/>
    </cofactor>
    <text evidence="14">Binds 1 [4Fe-4S] cluster.</text>
</comment>
<dbReference type="PANTHER" id="PTHR42944:SF1">
    <property type="entry name" value="ADENINE DNA GLYCOSYLASE"/>
    <property type="match status" value="1"/>
</dbReference>
<evidence type="ECO:0000256" key="9">
    <source>
        <dbReference type="ARBA" id="ARBA00022801"/>
    </source>
</evidence>
<dbReference type="NCBIfam" id="TIGR01084">
    <property type="entry name" value="mutY"/>
    <property type="match status" value="1"/>
</dbReference>
<evidence type="ECO:0000256" key="1">
    <source>
        <dbReference type="ARBA" id="ARBA00000843"/>
    </source>
</evidence>
<dbReference type="SUPFAM" id="SSF55811">
    <property type="entry name" value="Nudix"/>
    <property type="match status" value="1"/>
</dbReference>
<dbReference type="InterPro" id="IPR005760">
    <property type="entry name" value="A/G_AdeGlyc_MutY"/>
</dbReference>
<dbReference type="Pfam" id="PF14815">
    <property type="entry name" value="NUDIX_4"/>
    <property type="match status" value="1"/>
</dbReference>
<evidence type="ECO:0000256" key="3">
    <source>
        <dbReference type="ARBA" id="ARBA00008343"/>
    </source>
</evidence>
<protein>
    <recommendedName>
        <fullName evidence="5 14">Adenine DNA glycosylase</fullName>
        <ecNumber evidence="4 14">3.2.2.31</ecNumber>
    </recommendedName>
</protein>
<dbReference type="InterPro" id="IPR029119">
    <property type="entry name" value="MutY_C"/>
</dbReference>
<dbReference type="AlphaFoldDB" id="A0A845BJN9"/>
<dbReference type="CDD" id="cd00056">
    <property type="entry name" value="ENDO3c"/>
    <property type="match status" value="1"/>
</dbReference>
<comment type="function">
    <text evidence="2">Adenine glycosylase active on G-A mispairs. MutY also corrects error-prone DNA synthesis past GO lesions which are due to the oxidatively damaged form of guanine: 7,8-dihydro-8-oxoguanine (8-oxo-dGTP).</text>
</comment>
<sequence length="354" mass="39206">MAREFAEKLLDWQRQHGRHNLPWQVSDPYRVWLSEIMLQQTQVSSVLVYYARFIERFPDVRTLAQASVDEVLTLWSGLGYYSRARNLHKAAIMVCEEFGGTFPEQPAQLIRLPGVGRSTAAAISAFAFSRRHAILDGNVKRVLARVFGIAGWPGEKKIENSMWQLAESLLPASADDMPAYTQGIMDLGATLCSRGKPSCEHCPMRQGCMAYLEARTSELPTARPKKAIPTRYATLLMAMHDGQVLLERRPPTGVWGGLLSLPELGATHSAQDWLEQAGEGDILPAWPEIEHVFTHFRLIITPLPVSLSMLHTQAQDSAARWLPLAGAADAGVPAPVKRMLKHLAESSGKLPSPL</sequence>
<dbReference type="GO" id="GO:0032357">
    <property type="term" value="F:oxidized purine DNA binding"/>
    <property type="evidence" value="ECO:0007669"/>
    <property type="project" value="TreeGrafter"/>
</dbReference>
<organism evidence="16 17">
    <name type="scientific">Craterilacuibacter sinensis</name>
    <dbReference type="NCBI Taxonomy" id="2686017"/>
    <lineage>
        <taxon>Bacteria</taxon>
        <taxon>Pseudomonadati</taxon>
        <taxon>Pseudomonadota</taxon>
        <taxon>Betaproteobacteria</taxon>
        <taxon>Neisseriales</taxon>
        <taxon>Neisseriaceae</taxon>
        <taxon>Craterilacuibacter</taxon>
    </lineage>
</organism>
<gene>
    <name evidence="16" type="primary">mutY</name>
    <name evidence="16" type="ORF">GQF02_00525</name>
</gene>
<keyword evidence="7" id="KW-0479">Metal-binding</keyword>
<evidence type="ECO:0000256" key="11">
    <source>
        <dbReference type="ARBA" id="ARBA00023014"/>
    </source>
</evidence>
<evidence type="ECO:0000313" key="16">
    <source>
        <dbReference type="EMBL" id="MXR35484.1"/>
    </source>
</evidence>
<comment type="similarity">
    <text evidence="3 14">Belongs to the Nth/MutY family.</text>
</comment>
<feature type="domain" description="HhH-GPD" evidence="15">
    <location>
        <begin position="37"/>
        <end position="190"/>
    </location>
</feature>
<dbReference type="EC" id="3.2.2.31" evidence="4 14"/>
<keyword evidence="13 14" id="KW-0326">Glycosidase</keyword>
<evidence type="ECO:0000313" key="17">
    <source>
        <dbReference type="Proteomes" id="UP000467214"/>
    </source>
</evidence>
<evidence type="ECO:0000256" key="8">
    <source>
        <dbReference type="ARBA" id="ARBA00022763"/>
    </source>
</evidence>
<dbReference type="GO" id="GO:0034039">
    <property type="term" value="F:8-oxo-7,8-dihydroguanine DNA N-glycosylase activity"/>
    <property type="evidence" value="ECO:0007669"/>
    <property type="project" value="TreeGrafter"/>
</dbReference>
<evidence type="ECO:0000256" key="13">
    <source>
        <dbReference type="ARBA" id="ARBA00023295"/>
    </source>
</evidence>
<dbReference type="SMART" id="SM00478">
    <property type="entry name" value="ENDO3c"/>
    <property type="match status" value="1"/>
</dbReference>
<dbReference type="PANTHER" id="PTHR42944">
    <property type="entry name" value="ADENINE DNA GLYCOSYLASE"/>
    <property type="match status" value="1"/>
</dbReference>
<evidence type="ECO:0000256" key="2">
    <source>
        <dbReference type="ARBA" id="ARBA00002933"/>
    </source>
</evidence>
<dbReference type="PROSITE" id="PS01155">
    <property type="entry name" value="ENDONUCLEASE_III_2"/>
    <property type="match status" value="1"/>
</dbReference>
<dbReference type="FunFam" id="1.10.340.30:FF:000002">
    <property type="entry name" value="Adenine DNA glycosylase"/>
    <property type="match status" value="1"/>
</dbReference>
<dbReference type="GO" id="GO:0006284">
    <property type="term" value="P:base-excision repair"/>
    <property type="evidence" value="ECO:0007669"/>
    <property type="project" value="UniProtKB-UniRule"/>
</dbReference>
<dbReference type="Pfam" id="PF00730">
    <property type="entry name" value="HhH-GPD"/>
    <property type="match status" value="1"/>
</dbReference>
<keyword evidence="12" id="KW-0234">DNA repair</keyword>
<dbReference type="SUPFAM" id="SSF48150">
    <property type="entry name" value="DNA-glycosylase"/>
    <property type="match status" value="1"/>
</dbReference>
<keyword evidence="9" id="KW-0378">Hydrolase</keyword>
<dbReference type="GO" id="GO:0006298">
    <property type="term" value="P:mismatch repair"/>
    <property type="evidence" value="ECO:0007669"/>
    <property type="project" value="TreeGrafter"/>
</dbReference>
<dbReference type="GO" id="GO:0035485">
    <property type="term" value="F:adenine/guanine mispair binding"/>
    <property type="evidence" value="ECO:0007669"/>
    <property type="project" value="TreeGrafter"/>
</dbReference>
<dbReference type="CDD" id="cd03431">
    <property type="entry name" value="NUDIX_DNA_Glycosylase_C-MutY"/>
    <property type="match status" value="1"/>
</dbReference>
<evidence type="ECO:0000256" key="12">
    <source>
        <dbReference type="ARBA" id="ARBA00023204"/>
    </source>
</evidence>
<evidence type="ECO:0000256" key="14">
    <source>
        <dbReference type="RuleBase" id="RU365096"/>
    </source>
</evidence>
<dbReference type="Gene3D" id="1.10.1670.10">
    <property type="entry name" value="Helix-hairpin-Helix base-excision DNA repair enzymes (C-terminal)"/>
    <property type="match status" value="1"/>
</dbReference>
<dbReference type="InterPro" id="IPR004036">
    <property type="entry name" value="Endonuclease-III-like_CS2"/>
</dbReference>
<dbReference type="InterPro" id="IPR015797">
    <property type="entry name" value="NUDIX_hydrolase-like_dom_sf"/>
</dbReference>
<evidence type="ECO:0000256" key="7">
    <source>
        <dbReference type="ARBA" id="ARBA00022723"/>
    </source>
</evidence>
<keyword evidence="8 14" id="KW-0227">DNA damage</keyword>
<dbReference type="Proteomes" id="UP000467214">
    <property type="component" value="Unassembled WGS sequence"/>
</dbReference>
<accession>A0A845BJN9</accession>
<keyword evidence="6" id="KW-0004">4Fe-4S</keyword>
<keyword evidence="10 14" id="KW-0408">Iron</keyword>
<reference evidence="16 17" key="1">
    <citation type="submission" date="2019-12" db="EMBL/GenBank/DDBJ databases">
        <title>Neisseriaceae gen. nov. sp. Genome sequencing and assembly.</title>
        <authorList>
            <person name="Liu Z."/>
            <person name="Li A."/>
        </authorList>
    </citation>
    <scope>NUCLEOTIDE SEQUENCE [LARGE SCALE GENOMIC DNA]</scope>
    <source>
        <strain evidence="16 17">B2N2-7</strain>
    </source>
</reference>
<dbReference type="Gene3D" id="1.10.340.30">
    <property type="entry name" value="Hypothetical protein, domain 2"/>
    <property type="match status" value="1"/>
</dbReference>
<keyword evidence="11" id="KW-0411">Iron-sulfur</keyword>
<proteinExistence type="inferred from homology"/>
<evidence type="ECO:0000256" key="6">
    <source>
        <dbReference type="ARBA" id="ARBA00022485"/>
    </source>
</evidence>
<evidence type="ECO:0000256" key="5">
    <source>
        <dbReference type="ARBA" id="ARBA00022023"/>
    </source>
</evidence>
<dbReference type="InterPro" id="IPR044298">
    <property type="entry name" value="MIG/MutY"/>
</dbReference>
<keyword evidence="17" id="KW-1185">Reference proteome</keyword>
<dbReference type="InterPro" id="IPR023170">
    <property type="entry name" value="HhH_base_excis_C"/>
</dbReference>
<dbReference type="InterPro" id="IPR003265">
    <property type="entry name" value="HhH-GPD_domain"/>
</dbReference>
<dbReference type="GO" id="GO:0046872">
    <property type="term" value="F:metal ion binding"/>
    <property type="evidence" value="ECO:0007669"/>
    <property type="project" value="UniProtKB-UniRule"/>
</dbReference>
<name>A0A845BJN9_9NEIS</name>
<evidence type="ECO:0000256" key="10">
    <source>
        <dbReference type="ARBA" id="ARBA00023004"/>
    </source>
</evidence>
<dbReference type="Gene3D" id="3.90.79.10">
    <property type="entry name" value="Nucleoside Triphosphate Pyrophosphohydrolase"/>
    <property type="match status" value="1"/>
</dbReference>
<evidence type="ECO:0000256" key="4">
    <source>
        <dbReference type="ARBA" id="ARBA00012045"/>
    </source>
</evidence>
<dbReference type="InterPro" id="IPR011257">
    <property type="entry name" value="DNA_glycosylase"/>
</dbReference>
<comment type="catalytic activity">
    <reaction evidence="1 14">
        <text>Hydrolyzes free adenine bases from 7,8-dihydro-8-oxoguanine:adenine mismatched double-stranded DNA, leaving an apurinic site.</text>
        <dbReference type="EC" id="3.2.2.31"/>
    </reaction>
</comment>
<dbReference type="EMBL" id="WSSB01000001">
    <property type="protein sequence ID" value="MXR35484.1"/>
    <property type="molecule type" value="Genomic_DNA"/>
</dbReference>
<dbReference type="GO" id="GO:0000701">
    <property type="term" value="F:purine-specific mismatch base pair DNA N-glycosylase activity"/>
    <property type="evidence" value="ECO:0007669"/>
    <property type="project" value="UniProtKB-EC"/>
</dbReference>